<accession>A0A0P6X7Q8</accession>
<proteinExistence type="predicted"/>
<organism evidence="2 3">
    <name type="scientific">Bellilinea caldifistulae</name>
    <dbReference type="NCBI Taxonomy" id="360411"/>
    <lineage>
        <taxon>Bacteria</taxon>
        <taxon>Bacillati</taxon>
        <taxon>Chloroflexota</taxon>
        <taxon>Anaerolineae</taxon>
        <taxon>Anaerolineales</taxon>
        <taxon>Anaerolineaceae</taxon>
        <taxon>Bellilinea</taxon>
    </lineage>
</organism>
<reference evidence="2 3" key="1">
    <citation type="submission" date="2015-07" db="EMBL/GenBank/DDBJ databases">
        <title>Draft genome of Bellilinea caldifistulae DSM 17877.</title>
        <authorList>
            <person name="Hemp J."/>
            <person name="Ward L.M."/>
            <person name="Pace L.A."/>
            <person name="Fischer W.W."/>
        </authorList>
    </citation>
    <scope>NUCLEOTIDE SEQUENCE [LARGE SCALE GENOMIC DNA]</scope>
    <source>
        <strain evidence="2 3">GOMI-1</strain>
    </source>
</reference>
<dbReference type="PANTHER" id="PTHR12526">
    <property type="entry name" value="GLYCOSYLTRANSFERASE"/>
    <property type="match status" value="1"/>
</dbReference>
<dbReference type="OrthoDB" id="9807209at2"/>
<dbReference type="SUPFAM" id="SSF53756">
    <property type="entry name" value="UDP-Glycosyltransferase/glycogen phosphorylase"/>
    <property type="match status" value="1"/>
</dbReference>
<dbReference type="Gene3D" id="3.40.50.2000">
    <property type="entry name" value="Glycogen Phosphorylase B"/>
    <property type="match status" value="2"/>
</dbReference>
<dbReference type="RefSeq" id="WP_061916537.1">
    <property type="nucleotide sequence ID" value="NZ_DF967971.1"/>
</dbReference>
<dbReference type="STRING" id="360411.AC812_02045"/>
<dbReference type="EMBL" id="LGHJ01000007">
    <property type="protein sequence ID" value="KPL78021.1"/>
    <property type="molecule type" value="Genomic_DNA"/>
</dbReference>
<dbReference type="Pfam" id="PF13692">
    <property type="entry name" value="Glyco_trans_1_4"/>
    <property type="match status" value="1"/>
</dbReference>
<name>A0A0P6X7Q8_9CHLR</name>
<dbReference type="InterPro" id="IPR028098">
    <property type="entry name" value="Glyco_trans_4-like_N"/>
</dbReference>
<gene>
    <name evidence="2" type="ORF">AC812_02045</name>
</gene>
<feature type="domain" description="Glycosyltransferase subfamily 4-like N-terminal" evidence="1">
    <location>
        <begin position="17"/>
        <end position="210"/>
    </location>
</feature>
<dbReference type="CDD" id="cd03801">
    <property type="entry name" value="GT4_PimA-like"/>
    <property type="match status" value="1"/>
</dbReference>
<comment type="caution">
    <text evidence="2">The sequence shown here is derived from an EMBL/GenBank/DDBJ whole genome shotgun (WGS) entry which is preliminary data.</text>
</comment>
<keyword evidence="3" id="KW-1185">Reference proteome</keyword>
<dbReference type="PANTHER" id="PTHR12526:SF600">
    <property type="entry name" value="GLYCOSYL TRANSFERASE GROUP 1"/>
    <property type="match status" value="1"/>
</dbReference>
<evidence type="ECO:0000313" key="3">
    <source>
        <dbReference type="Proteomes" id="UP000050514"/>
    </source>
</evidence>
<sequence length="399" mass="45695">MKILILSTWFPYPPIQGSKIRAYNMIRSLSQEHEVAVISFKDMDVKDEWIEHLHQYCKEVIIVDQNPFHYSKFKTWLGFFSTRPSAVVAGYSAKMAGAVQEFARKWKPDLLFALTFVTAPYALQITKTLRVVDMDNLLALMLRDLYINAQGFFQKQRRYLAYRKFKNYENHLYQKFDLALVCSDLDKSRAVEYIDLSKEKIVPIPNGIEIKLSPPRTIHKFNHKLIFNGSLSYWPNFDAMDYFLSDIFPLILKSIPDCEILITGKNDAVDTHKLPDYQGKVIFTGFVEDIHALVSSCAACVVPLRHGAGTRLKVLEAMAVGTPVVTTPKGAEGLEVNHGQHLLLANTPEDFANKTVQILQDQNFREKIVQEGRMLVEKVYDWRVIGQKLNQTINSLTNS</sequence>
<evidence type="ECO:0000313" key="2">
    <source>
        <dbReference type="EMBL" id="KPL78021.1"/>
    </source>
</evidence>
<dbReference type="GO" id="GO:0016757">
    <property type="term" value="F:glycosyltransferase activity"/>
    <property type="evidence" value="ECO:0007669"/>
    <property type="project" value="TreeGrafter"/>
</dbReference>
<dbReference type="Proteomes" id="UP000050514">
    <property type="component" value="Unassembled WGS sequence"/>
</dbReference>
<evidence type="ECO:0000259" key="1">
    <source>
        <dbReference type="Pfam" id="PF13439"/>
    </source>
</evidence>
<dbReference type="AlphaFoldDB" id="A0A0P6X7Q8"/>
<protein>
    <recommendedName>
        <fullName evidence="1">Glycosyltransferase subfamily 4-like N-terminal domain-containing protein</fullName>
    </recommendedName>
</protein>
<dbReference type="Pfam" id="PF13439">
    <property type="entry name" value="Glyco_transf_4"/>
    <property type="match status" value="1"/>
</dbReference>